<sequence length="89" mass="9538">MNTGVVLADGGSGNGGVIAVVIVAIIFTAIAVSVVSFFQLQKHRADAVAYAAYRKLAEEAVEKQDQLLTELRTLDLKVGEIEHLLRSVE</sequence>
<evidence type="ECO:0000313" key="3">
    <source>
        <dbReference type="Proteomes" id="UP001499854"/>
    </source>
</evidence>
<gene>
    <name evidence="2" type="ORF">GCM10009838_38820</name>
</gene>
<proteinExistence type="predicted"/>
<keyword evidence="1" id="KW-0812">Transmembrane</keyword>
<protein>
    <recommendedName>
        <fullName evidence="4">Secreted protein</fullName>
    </recommendedName>
</protein>
<evidence type="ECO:0000313" key="2">
    <source>
        <dbReference type="EMBL" id="GAA1975034.1"/>
    </source>
</evidence>
<evidence type="ECO:0000256" key="1">
    <source>
        <dbReference type="SAM" id="Phobius"/>
    </source>
</evidence>
<keyword evidence="1" id="KW-0472">Membrane</keyword>
<accession>A0ABP5D6W6</accession>
<keyword evidence="3" id="KW-1185">Reference proteome</keyword>
<dbReference type="Proteomes" id="UP001499854">
    <property type="component" value="Unassembled WGS sequence"/>
</dbReference>
<name>A0ABP5D6W6_9ACTN</name>
<keyword evidence="1" id="KW-1133">Transmembrane helix</keyword>
<dbReference type="EMBL" id="BAAAQM010000021">
    <property type="protein sequence ID" value="GAA1975034.1"/>
    <property type="molecule type" value="Genomic_DNA"/>
</dbReference>
<reference evidence="3" key="1">
    <citation type="journal article" date="2019" name="Int. J. Syst. Evol. Microbiol.">
        <title>The Global Catalogue of Microorganisms (GCM) 10K type strain sequencing project: providing services to taxonomists for standard genome sequencing and annotation.</title>
        <authorList>
            <consortium name="The Broad Institute Genomics Platform"/>
            <consortium name="The Broad Institute Genome Sequencing Center for Infectious Disease"/>
            <person name="Wu L."/>
            <person name="Ma J."/>
        </authorList>
    </citation>
    <scope>NUCLEOTIDE SEQUENCE [LARGE SCALE GENOMIC DNA]</scope>
    <source>
        <strain evidence="3">JCM 16013</strain>
    </source>
</reference>
<dbReference type="RefSeq" id="WP_344658462.1">
    <property type="nucleotide sequence ID" value="NZ_BAAAQM010000021.1"/>
</dbReference>
<organism evidence="2 3">
    <name type="scientific">Catenulispora subtropica</name>
    <dbReference type="NCBI Taxonomy" id="450798"/>
    <lineage>
        <taxon>Bacteria</taxon>
        <taxon>Bacillati</taxon>
        <taxon>Actinomycetota</taxon>
        <taxon>Actinomycetes</taxon>
        <taxon>Catenulisporales</taxon>
        <taxon>Catenulisporaceae</taxon>
        <taxon>Catenulispora</taxon>
    </lineage>
</organism>
<feature type="transmembrane region" description="Helical" evidence="1">
    <location>
        <begin position="16"/>
        <end position="38"/>
    </location>
</feature>
<evidence type="ECO:0008006" key="4">
    <source>
        <dbReference type="Google" id="ProtNLM"/>
    </source>
</evidence>
<comment type="caution">
    <text evidence="2">The sequence shown here is derived from an EMBL/GenBank/DDBJ whole genome shotgun (WGS) entry which is preliminary data.</text>
</comment>